<protein>
    <submittedName>
        <fullName evidence="2">Uncharacterized protein</fullName>
    </submittedName>
</protein>
<sequence length="87" mass="10498">TRILLAFLLDKTARPLPEDMKLWVDALRFLKRGAKGGALGFFTYMELTLWLLGWHIFRPRRLKWLLFIMQGWGIYWNEGNKKKHRNH</sequence>
<organism evidence="2 3">
    <name type="scientific">Sphaerobolus stellatus (strain SS14)</name>
    <dbReference type="NCBI Taxonomy" id="990650"/>
    <lineage>
        <taxon>Eukaryota</taxon>
        <taxon>Fungi</taxon>
        <taxon>Dikarya</taxon>
        <taxon>Basidiomycota</taxon>
        <taxon>Agaricomycotina</taxon>
        <taxon>Agaricomycetes</taxon>
        <taxon>Phallomycetidae</taxon>
        <taxon>Geastrales</taxon>
        <taxon>Sphaerobolaceae</taxon>
        <taxon>Sphaerobolus</taxon>
    </lineage>
</organism>
<evidence type="ECO:0000313" key="2">
    <source>
        <dbReference type="EMBL" id="KIJ22913.1"/>
    </source>
</evidence>
<dbReference type="AlphaFoldDB" id="A0A0C9T2D4"/>
<name>A0A0C9T2D4_SPHS4</name>
<reference evidence="2 3" key="1">
    <citation type="submission" date="2014-06" db="EMBL/GenBank/DDBJ databases">
        <title>Evolutionary Origins and Diversification of the Mycorrhizal Mutualists.</title>
        <authorList>
            <consortium name="DOE Joint Genome Institute"/>
            <consortium name="Mycorrhizal Genomics Consortium"/>
            <person name="Kohler A."/>
            <person name="Kuo A."/>
            <person name="Nagy L.G."/>
            <person name="Floudas D."/>
            <person name="Copeland A."/>
            <person name="Barry K.W."/>
            <person name="Cichocki N."/>
            <person name="Veneault-Fourrey C."/>
            <person name="LaButti K."/>
            <person name="Lindquist E.A."/>
            <person name="Lipzen A."/>
            <person name="Lundell T."/>
            <person name="Morin E."/>
            <person name="Murat C."/>
            <person name="Riley R."/>
            <person name="Ohm R."/>
            <person name="Sun H."/>
            <person name="Tunlid A."/>
            <person name="Henrissat B."/>
            <person name="Grigoriev I.V."/>
            <person name="Hibbett D.S."/>
            <person name="Martin F."/>
        </authorList>
    </citation>
    <scope>NUCLEOTIDE SEQUENCE [LARGE SCALE GENOMIC DNA]</scope>
    <source>
        <strain evidence="2 3">SS14</strain>
    </source>
</reference>
<dbReference type="EMBL" id="KN837881">
    <property type="protein sequence ID" value="KIJ22913.1"/>
    <property type="molecule type" value="Genomic_DNA"/>
</dbReference>
<gene>
    <name evidence="2" type="ORF">M422DRAFT_196537</name>
</gene>
<feature type="non-terminal residue" evidence="2">
    <location>
        <position position="1"/>
    </location>
</feature>
<proteinExistence type="predicted"/>
<keyword evidence="3" id="KW-1185">Reference proteome</keyword>
<accession>A0A0C9T2D4</accession>
<keyword evidence="1" id="KW-0812">Transmembrane</keyword>
<dbReference type="OrthoDB" id="66881at2759"/>
<evidence type="ECO:0000313" key="3">
    <source>
        <dbReference type="Proteomes" id="UP000054279"/>
    </source>
</evidence>
<evidence type="ECO:0000256" key="1">
    <source>
        <dbReference type="SAM" id="Phobius"/>
    </source>
</evidence>
<dbReference type="Proteomes" id="UP000054279">
    <property type="component" value="Unassembled WGS sequence"/>
</dbReference>
<keyword evidence="1" id="KW-0472">Membrane</keyword>
<keyword evidence="1" id="KW-1133">Transmembrane helix</keyword>
<feature type="transmembrane region" description="Helical" evidence="1">
    <location>
        <begin position="39"/>
        <end position="57"/>
    </location>
</feature>
<dbReference type="HOGENOM" id="CLU_2489552_0_0_1"/>